<dbReference type="RefSeq" id="WP_200555184.1">
    <property type="nucleotide sequence ID" value="NZ_JAEPES010000001.1"/>
</dbReference>
<evidence type="ECO:0000256" key="6">
    <source>
        <dbReference type="ARBA" id="ARBA00022989"/>
    </source>
</evidence>
<feature type="transmembrane region" description="Helical" evidence="8">
    <location>
        <begin position="269"/>
        <end position="287"/>
    </location>
</feature>
<dbReference type="EMBL" id="JAEPES010000003">
    <property type="protein sequence ID" value="MBK4347977.1"/>
    <property type="molecule type" value="Genomic_DNA"/>
</dbReference>
<keyword evidence="7 8" id="KW-0472">Membrane</keyword>
<dbReference type="InterPro" id="IPR050297">
    <property type="entry name" value="LipidA_mod_glycosyltrf_83"/>
</dbReference>
<feature type="transmembrane region" description="Helical" evidence="8">
    <location>
        <begin position="362"/>
        <end position="380"/>
    </location>
</feature>
<evidence type="ECO:0000259" key="9">
    <source>
        <dbReference type="Pfam" id="PF13231"/>
    </source>
</evidence>
<accession>A0A934SJR8</accession>
<evidence type="ECO:0000256" key="5">
    <source>
        <dbReference type="ARBA" id="ARBA00022692"/>
    </source>
</evidence>
<feature type="transmembrane region" description="Helical" evidence="8">
    <location>
        <begin position="20"/>
        <end position="42"/>
    </location>
</feature>
<feature type="transmembrane region" description="Helical" evidence="8">
    <location>
        <begin position="311"/>
        <end position="331"/>
    </location>
</feature>
<evidence type="ECO:0000256" key="1">
    <source>
        <dbReference type="ARBA" id="ARBA00004651"/>
    </source>
</evidence>
<evidence type="ECO:0000256" key="4">
    <source>
        <dbReference type="ARBA" id="ARBA00022679"/>
    </source>
</evidence>
<dbReference type="PANTHER" id="PTHR33908:SF3">
    <property type="entry name" value="UNDECAPRENYL PHOSPHATE-ALPHA-4-AMINO-4-DEOXY-L-ARABINOSE ARABINOSYL TRANSFERASE"/>
    <property type="match status" value="1"/>
</dbReference>
<dbReference type="AlphaFoldDB" id="A0A934SJR8"/>
<keyword evidence="2" id="KW-1003">Cell membrane</keyword>
<evidence type="ECO:0000313" key="12">
    <source>
        <dbReference type="Proteomes" id="UP000636458"/>
    </source>
</evidence>
<evidence type="ECO:0000256" key="3">
    <source>
        <dbReference type="ARBA" id="ARBA00022676"/>
    </source>
</evidence>
<dbReference type="GO" id="GO:0016763">
    <property type="term" value="F:pentosyltransferase activity"/>
    <property type="evidence" value="ECO:0007669"/>
    <property type="project" value="TreeGrafter"/>
</dbReference>
<comment type="caution">
    <text evidence="11">The sequence shown here is derived from an EMBL/GenBank/DDBJ whole genome shotgun (WGS) entry which is preliminary data.</text>
</comment>
<feature type="domain" description="Glycosyltransferase RgtA/B/C/D-like" evidence="9">
    <location>
        <begin position="79"/>
        <end position="233"/>
    </location>
</feature>
<proteinExistence type="predicted"/>
<feature type="transmembrane region" description="Helical" evidence="8">
    <location>
        <begin position="145"/>
        <end position="165"/>
    </location>
</feature>
<dbReference type="Proteomes" id="UP000636458">
    <property type="component" value="Unassembled WGS sequence"/>
</dbReference>
<dbReference type="Pfam" id="PF13231">
    <property type="entry name" value="PMT_2"/>
    <property type="match status" value="1"/>
</dbReference>
<keyword evidence="6 8" id="KW-1133">Transmembrane helix</keyword>
<dbReference type="GO" id="GO:0010041">
    <property type="term" value="P:response to iron(III) ion"/>
    <property type="evidence" value="ECO:0007669"/>
    <property type="project" value="TreeGrafter"/>
</dbReference>
<keyword evidence="4" id="KW-0808">Transferase</keyword>
<feature type="transmembrane region" description="Helical" evidence="8">
    <location>
        <begin position="171"/>
        <end position="204"/>
    </location>
</feature>
<feature type="transmembrane region" description="Helical" evidence="8">
    <location>
        <begin position="100"/>
        <end position="133"/>
    </location>
</feature>
<dbReference type="GO" id="GO:0005886">
    <property type="term" value="C:plasma membrane"/>
    <property type="evidence" value="ECO:0007669"/>
    <property type="project" value="UniProtKB-SubCell"/>
</dbReference>
<sequence length="513" mass="55473">MTSATREFLAPTTSRERRRLLPVVAVLIGLGGALVSFLGSWIPSYWGDEAASVMSAERPLATLWPELGRVDAVHGTYYLFLHLWIDLFGASELSVRLPSALAIGVAVAGVVVLAARLFSTRVAITAGIVMAVLPRTTVMGEEGRSYAIGTAIAVWLTVLMVHLVVTRSTRLLPWIVYGVGLALSIYVFLYLILLAGAHLIYLVVMRPQLGSTFRRMLGRWAGAVVLGIALSTPLLVFGLSQHNQISFLSHRHYMTFERLVVLQWFGNRPLALVGWLLVIVGIVLGLRRQTARGLAARGLAARGLAVRRQTVLIATWMLLPPLVLIAGNSLIAPMYSIRYLSFCTPAVAILVALAISAVPWTWARIAAVLAIVALAAPTWAAERGQYAKDGGSDLRQTAAVVAAHARPGDAIVFDETIRNSRKPRLALHLYPKDFTGLLDVGLITPYQRTAGLWDVVGPAPAADLVGVRTVWAVESSASLAPADIRHLQGLGYAVTHAFPVHRSTVYELTLETS</sequence>
<keyword evidence="12" id="KW-1185">Reference proteome</keyword>
<feature type="transmembrane region" description="Helical" evidence="8">
    <location>
        <begin position="216"/>
        <end position="239"/>
    </location>
</feature>
<reference evidence="11" key="1">
    <citation type="submission" date="2021-01" db="EMBL/GenBank/DDBJ databases">
        <title>Lacisediminihabitans sp. nov. strain G11-30, isolated from Antarctic Soil.</title>
        <authorList>
            <person name="Li J."/>
        </authorList>
    </citation>
    <scope>NUCLEOTIDE SEQUENCE</scope>
    <source>
        <strain evidence="11">G11-30</strain>
    </source>
</reference>
<keyword evidence="5 8" id="KW-0812">Transmembrane</keyword>
<evidence type="ECO:0000256" key="8">
    <source>
        <dbReference type="SAM" id="Phobius"/>
    </source>
</evidence>
<evidence type="ECO:0000256" key="2">
    <source>
        <dbReference type="ARBA" id="ARBA00022475"/>
    </source>
</evidence>
<dbReference type="EMBL" id="JAEPES010000001">
    <property type="protein sequence ID" value="MBK4346900.1"/>
    <property type="molecule type" value="Genomic_DNA"/>
</dbReference>
<keyword evidence="3" id="KW-0328">Glycosyltransferase</keyword>
<evidence type="ECO:0000313" key="11">
    <source>
        <dbReference type="EMBL" id="MBK4347977.1"/>
    </source>
</evidence>
<evidence type="ECO:0000256" key="7">
    <source>
        <dbReference type="ARBA" id="ARBA00023136"/>
    </source>
</evidence>
<dbReference type="InterPro" id="IPR038731">
    <property type="entry name" value="RgtA/B/C-like"/>
</dbReference>
<evidence type="ECO:0000313" key="10">
    <source>
        <dbReference type="EMBL" id="MBK4346900.1"/>
    </source>
</evidence>
<dbReference type="PANTHER" id="PTHR33908">
    <property type="entry name" value="MANNOSYLTRANSFERASE YKCB-RELATED"/>
    <property type="match status" value="1"/>
</dbReference>
<protein>
    <submittedName>
        <fullName evidence="11">Glycosyltransferase family 39 protein</fullName>
    </submittedName>
</protein>
<comment type="subcellular location">
    <subcellularLocation>
        <location evidence="1">Cell membrane</location>
        <topology evidence="1">Multi-pass membrane protein</topology>
    </subcellularLocation>
</comment>
<gene>
    <name evidence="10" type="ORF">IV501_04580</name>
    <name evidence="11" type="ORF">IV501_10045</name>
</gene>
<dbReference type="GO" id="GO:0009103">
    <property type="term" value="P:lipopolysaccharide biosynthetic process"/>
    <property type="evidence" value="ECO:0007669"/>
    <property type="project" value="UniProtKB-ARBA"/>
</dbReference>
<organism evidence="11 12">
    <name type="scientific">Lacisediminihabitans changchengi</name>
    <dbReference type="NCBI Taxonomy" id="2787634"/>
    <lineage>
        <taxon>Bacteria</taxon>
        <taxon>Bacillati</taxon>
        <taxon>Actinomycetota</taxon>
        <taxon>Actinomycetes</taxon>
        <taxon>Micrococcales</taxon>
        <taxon>Microbacteriaceae</taxon>
        <taxon>Lacisediminihabitans</taxon>
    </lineage>
</organism>
<name>A0A934SJR8_9MICO</name>
<feature type="transmembrane region" description="Helical" evidence="8">
    <location>
        <begin position="337"/>
        <end position="355"/>
    </location>
</feature>